<feature type="region of interest" description="Disordered" evidence="1">
    <location>
        <begin position="38"/>
        <end position="195"/>
    </location>
</feature>
<accession>A0ABQ9TTB2</accession>
<evidence type="ECO:0000256" key="1">
    <source>
        <dbReference type="SAM" id="MobiDB-lite"/>
    </source>
</evidence>
<keyword evidence="3" id="KW-1185">Reference proteome</keyword>
<gene>
    <name evidence="2" type="ORF">P7K49_033667</name>
</gene>
<sequence length="195" mass="20217">MNLGLQLQKSQYLQLGPSRGQYYGGSLPNVNQIGSGTMDLPFQVSVPPPALPRLRGASPQPPTGDQTLQTAGVTRQLPEPTPPVPSPFLSWELEEAEWPHQDAPGSPPARSPSADPDAGPPSGLQHFGSHYTCPPGGHTYSMAEKTTSDTAMATARLDGAEPSPVSPTSSTPTCTTAGQGRGPSAGPKGQLPGIY</sequence>
<comment type="caution">
    <text evidence="2">The sequence shown here is derived from an EMBL/GenBank/DDBJ whole genome shotgun (WGS) entry which is preliminary data.</text>
</comment>
<evidence type="ECO:0000313" key="2">
    <source>
        <dbReference type="EMBL" id="KAK2087760.1"/>
    </source>
</evidence>
<name>A0ABQ9TTB2_SAGOE</name>
<feature type="compositionally biased region" description="Polar residues" evidence="1">
    <location>
        <begin position="63"/>
        <end position="73"/>
    </location>
</feature>
<dbReference type="Proteomes" id="UP001266305">
    <property type="component" value="Unassembled WGS sequence"/>
</dbReference>
<feature type="compositionally biased region" description="Low complexity" evidence="1">
    <location>
        <begin position="162"/>
        <end position="176"/>
    </location>
</feature>
<reference evidence="2 3" key="1">
    <citation type="submission" date="2023-05" db="EMBL/GenBank/DDBJ databases">
        <title>B98-5 Cell Line De Novo Hybrid Assembly: An Optical Mapping Approach.</title>
        <authorList>
            <person name="Kananen K."/>
            <person name="Auerbach J.A."/>
            <person name="Kautto E."/>
            <person name="Blachly J.S."/>
        </authorList>
    </citation>
    <scope>NUCLEOTIDE SEQUENCE [LARGE SCALE GENOMIC DNA]</scope>
    <source>
        <strain evidence="2">B95-8</strain>
        <tissue evidence="2">Cell line</tissue>
    </source>
</reference>
<proteinExistence type="predicted"/>
<organism evidence="2 3">
    <name type="scientific">Saguinus oedipus</name>
    <name type="common">Cotton-top tamarin</name>
    <name type="synonym">Oedipomidas oedipus</name>
    <dbReference type="NCBI Taxonomy" id="9490"/>
    <lineage>
        <taxon>Eukaryota</taxon>
        <taxon>Metazoa</taxon>
        <taxon>Chordata</taxon>
        <taxon>Craniata</taxon>
        <taxon>Vertebrata</taxon>
        <taxon>Euteleostomi</taxon>
        <taxon>Mammalia</taxon>
        <taxon>Eutheria</taxon>
        <taxon>Euarchontoglires</taxon>
        <taxon>Primates</taxon>
        <taxon>Haplorrhini</taxon>
        <taxon>Platyrrhini</taxon>
        <taxon>Cebidae</taxon>
        <taxon>Callitrichinae</taxon>
        <taxon>Saguinus</taxon>
    </lineage>
</organism>
<evidence type="ECO:0000313" key="3">
    <source>
        <dbReference type="Proteomes" id="UP001266305"/>
    </source>
</evidence>
<feature type="compositionally biased region" description="Low complexity" evidence="1">
    <location>
        <begin position="111"/>
        <end position="123"/>
    </location>
</feature>
<protein>
    <submittedName>
        <fullName evidence="2">Uncharacterized protein</fullName>
    </submittedName>
</protein>
<dbReference type="EMBL" id="JASSZA010000019">
    <property type="protein sequence ID" value="KAK2087760.1"/>
    <property type="molecule type" value="Genomic_DNA"/>
</dbReference>